<dbReference type="PANTHER" id="PTHR43026:SF1">
    <property type="entry name" value="2-HYDROXYACID DEHYDROGENASE HOMOLOG 1-RELATED"/>
    <property type="match status" value="1"/>
</dbReference>
<keyword evidence="7" id="KW-1185">Reference proteome</keyword>
<dbReference type="SMART" id="SM01002">
    <property type="entry name" value="AlaDh_PNT_C"/>
    <property type="match status" value="1"/>
</dbReference>
<feature type="domain" description="Alanine dehydrogenase/pyridine nucleotide transhydrogenase NAD(H)-binding" evidence="5">
    <location>
        <begin position="129"/>
        <end position="247"/>
    </location>
</feature>
<dbReference type="Proteomes" id="UP000292886">
    <property type="component" value="Chromosome"/>
</dbReference>
<evidence type="ECO:0000313" key="7">
    <source>
        <dbReference type="Proteomes" id="UP000292886"/>
    </source>
</evidence>
<dbReference type="PROSITE" id="PS00671">
    <property type="entry name" value="D_2_HYDROXYACID_DH_3"/>
    <property type="match status" value="1"/>
</dbReference>
<dbReference type="PROSITE" id="PS00065">
    <property type="entry name" value="D_2_HYDROXYACID_DH_1"/>
    <property type="match status" value="1"/>
</dbReference>
<organism evidence="6 7">
    <name type="scientific">Periweissella cryptocerci</name>
    <dbReference type="NCBI Taxonomy" id="2506420"/>
    <lineage>
        <taxon>Bacteria</taxon>
        <taxon>Bacillati</taxon>
        <taxon>Bacillota</taxon>
        <taxon>Bacilli</taxon>
        <taxon>Lactobacillales</taxon>
        <taxon>Lactobacillaceae</taxon>
        <taxon>Periweissella</taxon>
    </lineage>
</organism>
<dbReference type="SUPFAM" id="SSF52283">
    <property type="entry name" value="Formate/glycerate dehydrogenase catalytic domain-like"/>
    <property type="match status" value="1"/>
</dbReference>
<dbReference type="Gene3D" id="3.40.50.720">
    <property type="entry name" value="NAD(P)-binding Rossmann-like Domain"/>
    <property type="match status" value="2"/>
</dbReference>
<dbReference type="OrthoDB" id="9805416at2"/>
<dbReference type="InterPro" id="IPR007698">
    <property type="entry name" value="AlaDH/PNT_NAD(H)-bd"/>
</dbReference>
<dbReference type="InterPro" id="IPR058205">
    <property type="entry name" value="D-LDH-like"/>
</dbReference>
<evidence type="ECO:0000259" key="5">
    <source>
        <dbReference type="SMART" id="SM01002"/>
    </source>
</evidence>
<dbReference type="InterPro" id="IPR029752">
    <property type="entry name" value="D-isomer_DH_CS1"/>
</dbReference>
<evidence type="ECO:0000256" key="4">
    <source>
        <dbReference type="RuleBase" id="RU003719"/>
    </source>
</evidence>
<dbReference type="RefSeq" id="WP_133363405.1">
    <property type="nucleotide sequence ID" value="NZ_CP037940.1"/>
</dbReference>
<gene>
    <name evidence="6" type="ORF">EQG49_07580</name>
</gene>
<dbReference type="InterPro" id="IPR006140">
    <property type="entry name" value="D-isomer_DH_NAD-bd"/>
</dbReference>
<keyword evidence="2 4" id="KW-0560">Oxidoreductase</keyword>
<dbReference type="PANTHER" id="PTHR43026">
    <property type="entry name" value="2-HYDROXYACID DEHYDROGENASE HOMOLOG 1-RELATED"/>
    <property type="match status" value="1"/>
</dbReference>
<name>A0A4P6YU81_9LACO</name>
<dbReference type="PROSITE" id="PS00670">
    <property type="entry name" value="D_2_HYDROXYACID_DH_2"/>
    <property type="match status" value="1"/>
</dbReference>
<dbReference type="SUPFAM" id="SSF51735">
    <property type="entry name" value="NAD(P)-binding Rossmann-fold domains"/>
    <property type="match status" value="1"/>
</dbReference>
<evidence type="ECO:0000256" key="3">
    <source>
        <dbReference type="ARBA" id="ARBA00023027"/>
    </source>
</evidence>
<dbReference type="InterPro" id="IPR036291">
    <property type="entry name" value="NAD(P)-bd_dom_sf"/>
</dbReference>
<dbReference type="CDD" id="cd12186">
    <property type="entry name" value="LDH"/>
    <property type="match status" value="1"/>
</dbReference>
<accession>A0A4P6YU81</accession>
<proteinExistence type="inferred from homology"/>
<dbReference type="EMBL" id="CP037940">
    <property type="protein sequence ID" value="QBO36328.1"/>
    <property type="molecule type" value="Genomic_DNA"/>
</dbReference>
<dbReference type="GO" id="GO:0008720">
    <property type="term" value="F:D-lactate dehydrogenase (NAD+) activity"/>
    <property type="evidence" value="ECO:0007669"/>
    <property type="project" value="TreeGrafter"/>
</dbReference>
<dbReference type="AlphaFoldDB" id="A0A4P6YU81"/>
<dbReference type="InterPro" id="IPR006139">
    <property type="entry name" value="D-isomer_2_OHA_DH_cat_dom"/>
</dbReference>
<protein>
    <submittedName>
        <fullName evidence="6">D-2-hydroxyacid dehydrogenase</fullName>
    </submittedName>
</protein>
<dbReference type="Pfam" id="PF00389">
    <property type="entry name" value="2-Hacid_dh"/>
    <property type="match status" value="1"/>
</dbReference>
<dbReference type="GO" id="GO:0051287">
    <property type="term" value="F:NAD binding"/>
    <property type="evidence" value="ECO:0007669"/>
    <property type="project" value="InterPro"/>
</dbReference>
<sequence>MKIMFYALREDEKPALAEWEAANKDVEVVATDELLTPETAKLAAGFDGVVTFQQLPYTRETLQVLADLDVKNLSLRNVGIDNIDVDAVNEFGIKVSHVPSYSPNAIAEHSVIQLTRLLRRTPEYDKKIAQRDLRWAPEIGKELRMQTVGVIGTGNIGRVAINIFKGFGAKVIAFDPYPNAELAAEGIYVDSLDELFAQADVVTLHAPGLPANDHMINAETIAKMKDGVFVVNVSRGNLIDTDALIAGLDSGKIAGAAIDVYEDEVGLFNADWRGKVFPDARIENLLNRDNVLVSPHTAFYTETAVGQMVKIAMDANKTFIMGQVPDVVAKFN</sequence>
<keyword evidence="3" id="KW-0520">NAD</keyword>
<evidence type="ECO:0000313" key="6">
    <source>
        <dbReference type="EMBL" id="QBO36328.1"/>
    </source>
</evidence>
<dbReference type="KEGG" id="wei:EQG49_07580"/>
<reference evidence="7" key="1">
    <citation type="submission" date="2019-03" db="EMBL/GenBank/DDBJ databases">
        <title>Weissella sp. 26KH-42 Genome sequencing.</title>
        <authorList>
            <person name="Heo J."/>
            <person name="Kim S.-J."/>
            <person name="Kim J.-S."/>
            <person name="Hong S.-B."/>
            <person name="Kwon S.-W."/>
        </authorList>
    </citation>
    <scope>NUCLEOTIDE SEQUENCE [LARGE SCALE GENOMIC DNA]</scope>
    <source>
        <strain evidence="7">26KH-42</strain>
    </source>
</reference>
<evidence type="ECO:0000256" key="2">
    <source>
        <dbReference type="ARBA" id="ARBA00023002"/>
    </source>
</evidence>
<comment type="similarity">
    <text evidence="1 4">Belongs to the D-isomer specific 2-hydroxyacid dehydrogenase family.</text>
</comment>
<evidence type="ECO:0000256" key="1">
    <source>
        <dbReference type="ARBA" id="ARBA00005854"/>
    </source>
</evidence>
<dbReference type="InterPro" id="IPR029753">
    <property type="entry name" value="D-isomer_DH_CS"/>
</dbReference>
<dbReference type="Pfam" id="PF02826">
    <property type="entry name" value="2-Hacid_dh_C"/>
    <property type="match status" value="1"/>
</dbReference>